<comment type="similarity">
    <text evidence="1">Belongs to the leucine-binding protein family.</text>
</comment>
<protein>
    <submittedName>
        <fullName evidence="7">Branched-chain amino acid ABC transporter amino acid-binding protein</fullName>
    </submittedName>
</protein>
<dbReference type="GO" id="GO:0006865">
    <property type="term" value="P:amino acid transport"/>
    <property type="evidence" value="ECO:0007669"/>
    <property type="project" value="UniProtKB-KW"/>
</dbReference>
<dbReference type="SUPFAM" id="SSF53822">
    <property type="entry name" value="Periplasmic binding protein-like I"/>
    <property type="match status" value="1"/>
</dbReference>
<feature type="domain" description="Leucine-binding protein" evidence="6">
    <location>
        <begin position="29"/>
        <end position="364"/>
    </location>
</feature>
<dbReference type="RefSeq" id="WP_041039348.1">
    <property type="nucleotide sequence ID" value="NZ_JXSL01000009.1"/>
</dbReference>
<name>A0A0C2V641_PARME</name>
<gene>
    <name evidence="7" type="ORF">CCC_03139</name>
</gene>
<feature type="chain" id="PRO_5002157001" evidence="5">
    <location>
        <begin position="27"/>
        <end position="387"/>
    </location>
</feature>
<dbReference type="STRING" id="272627.CCC_03139"/>
<feature type="signal peptide" evidence="5">
    <location>
        <begin position="1"/>
        <end position="26"/>
    </location>
</feature>
<evidence type="ECO:0000256" key="2">
    <source>
        <dbReference type="ARBA" id="ARBA00022448"/>
    </source>
</evidence>
<keyword evidence="4" id="KW-0029">Amino-acid transport</keyword>
<evidence type="ECO:0000313" key="7">
    <source>
        <dbReference type="EMBL" id="KIM00537.1"/>
    </source>
</evidence>
<dbReference type="InterPro" id="IPR000709">
    <property type="entry name" value="Leu_Ile_Val-bd"/>
</dbReference>
<dbReference type="InterPro" id="IPR028082">
    <property type="entry name" value="Peripla_BP_I"/>
</dbReference>
<dbReference type="CDD" id="cd06333">
    <property type="entry name" value="PBP1_ABC_RPA1789-like"/>
    <property type="match status" value="1"/>
</dbReference>
<dbReference type="PRINTS" id="PR00337">
    <property type="entry name" value="LEUILEVALBP"/>
</dbReference>
<dbReference type="PANTHER" id="PTHR30483">
    <property type="entry name" value="LEUCINE-SPECIFIC-BINDING PROTEIN"/>
    <property type="match status" value="1"/>
</dbReference>
<evidence type="ECO:0000259" key="6">
    <source>
        <dbReference type="Pfam" id="PF13458"/>
    </source>
</evidence>
<accession>A0A0C2V641</accession>
<evidence type="ECO:0000256" key="1">
    <source>
        <dbReference type="ARBA" id="ARBA00010062"/>
    </source>
</evidence>
<reference evidence="7 8" key="1">
    <citation type="submission" date="2015-01" db="EMBL/GenBank/DDBJ databases">
        <title>Genome Sequence of Magnetospirillum magnetotacticum Strain MS-1.</title>
        <authorList>
            <person name="Marinov G.K."/>
            <person name="Smalley M.D."/>
            <person name="DeSalvo G."/>
        </authorList>
    </citation>
    <scope>NUCLEOTIDE SEQUENCE [LARGE SCALE GENOMIC DNA]</scope>
    <source>
        <strain evidence="7 8">MS-1</strain>
    </source>
</reference>
<dbReference type="Proteomes" id="UP000031971">
    <property type="component" value="Unassembled WGS sequence"/>
</dbReference>
<dbReference type="Pfam" id="PF13458">
    <property type="entry name" value="Peripla_BP_6"/>
    <property type="match status" value="1"/>
</dbReference>
<sequence>MLKKLLGAAGAVLCTAAALATTQASAADPIKIGAVLAVTGPVAYIGDPEAKTLEMLVEQLNAKGGLLGRPVKLIVYDDGGDAAMARGHAVRLVESDKVDAIIGASTSGSSLAMIPLAERGETPMISLAGAEGIVLPVKKWAFKTPQTDRMMVLRVFEDLKSRGLTKIALITGADGFGKSGRDITVEIAQANGITVLLDEVFFPKDVDMGAQLAKVRANADVQAVFVIGAGPGPAILTKNYRQLGMTLPLYQSHGVASQSFLDMAGPAAEGVRLPASAMLVAEDLPAYDGQKPVSLQYIQAYQAKYGKVPSPFGGYAYDAFHLLADAIRRANSVDHAKVRDALEETRNLSGTGGIFNMSAQDHLGLDLTAFRIAEARGGAWRLAGTGK</sequence>
<dbReference type="PANTHER" id="PTHR30483:SF38">
    <property type="entry name" value="BLR7848 PROTEIN"/>
    <property type="match status" value="1"/>
</dbReference>
<dbReference type="EMBL" id="JXSL01000009">
    <property type="protein sequence ID" value="KIM00537.1"/>
    <property type="molecule type" value="Genomic_DNA"/>
</dbReference>
<keyword evidence="2" id="KW-0813">Transport</keyword>
<evidence type="ECO:0000256" key="3">
    <source>
        <dbReference type="ARBA" id="ARBA00022729"/>
    </source>
</evidence>
<dbReference type="InterPro" id="IPR051010">
    <property type="entry name" value="BCAA_transport"/>
</dbReference>
<dbReference type="Gene3D" id="3.40.50.2300">
    <property type="match status" value="2"/>
</dbReference>
<organism evidence="7 8">
    <name type="scientific">Paramagnetospirillum magnetotacticum MS-1</name>
    <dbReference type="NCBI Taxonomy" id="272627"/>
    <lineage>
        <taxon>Bacteria</taxon>
        <taxon>Pseudomonadati</taxon>
        <taxon>Pseudomonadota</taxon>
        <taxon>Alphaproteobacteria</taxon>
        <taxon>Rhodospirillales</taxon>
        <taxon>Magnetospirillaceae</taxon>
        <taxon>Paramagnetospirillum</taxon>
    </lineage>
</organism>
<comment type="caution">
    <text evidence="7">The sequence shown here is derived from an EMBL/GenBank/DDBJ whole genome shotgun (WGS) entry which is preliminary data.</text>
</comment>
<keyword evidence="8" id="KW-1185">Reference proteome</keyword>
<proteinExistence type="inferred from homology"/>
<dbReference type="InterPro" id="IPR028081">
    <property type="entry name" value="Leu-bd"/>
</dbReference>
<evidence type="ECO:0000313" key="8">
    <source>
        <dbReference type="Proteomes" id="UP000031971"/>
    </source>
</evidence>
<evidence type="ECO:0000256" key="4">
    <source>
        <dbReference type="ARBA" id="ARBA00022970"/>
    </source>
</evidence>
<evidence type="ECO:0000256" key="5">
    <source>
        <dbReference type="SAM" id="SignalP"/>
    </source>
</evidence>
<keyword evidence="3 5" id="KW-0732">Signal</keyword>
<dbReference type="AlphaFoldDB" id="A0A0C2V641"/>